<dbReference type="FunFam" id="2.60.40.10:FF:000005">
    <property type="entry name" value="Neuronal cell adhesion molecule"/>
    <property type="match status" value="1"/>
</dbReference>
<feature type="transmembrane region" description="Helical" evidence="19">
    <location>
        <begin position="1119"/>
        <end position="1140"/>
    </location>
</feature>
<dbReference type="InterPro" id="IPR036116">
    <property type="entry name" value="FN3_sf"/>
</dbReference>
<evidence type="ECO:0000256" key="4">
    <source>
        <dbReference type="ARBA" id="ARBA00022475"/>
    </source>
</evidence>
<feature type="region of interest" description="Disordered" evidence="18">
    <location>
        <begin position="1019"/>
        <end position="1052"/>
    </location>
</feature>
<proteinExistence type="inferred from homology"/>
<dbReference type="InterPro" id="IPR013783">
    <property type="entry name" value="Ig-like_fold"/>
</dbReference>
<keyword evidence="4" id="KW-1003">Cell membrane</keyword>
<dbReference type="FunFam" id="2.60.40.10:FF:000028">
    <property type="entry name" value="Neuronal cell adhesion molecule"/>
    <property type="match status" value="1"/>
</dbReference>
<evidence type="ECO:0000256" key="6">
    <source>
        <dbReference type="ARBA" id="ARBA00022729"/>
    </source>
</evidence>
<evidence type="ECO:0000313" key="22">
    <source>
        <dbReference type="Ensembl" id="ENSLCAP00010033440.1"/>
    </source>
</evidence>
<evidence type="ECO:0000256" key="17">
    <source>
        <dbReference type="ARBA" id="ARBA00074488"/>
    </source>
</evidence>
<dbReference type="FunFam" id="2.60.40.10:FF:000078">
    <property type="entry name" value="Neuronal cell adhesion molecule"/>
    <property type="match status" value="1"/>
</dbReference>
<evidence type="ECO:0000259" key="21">
    <source>
        <dbReference type="PROSITE" id="PS50853"/>
    </source>
</evidence>
<evidence type="ECO:0000256" key="5">
    <source>
        <dbReference type="ARBA" id="ARBA00022692"/>
    </source>
</evidence>
<dbReference type="SUPFAM" id="SSF48726">
    <property type="entry name" value="Immunoglobulin"/>
    <property type="match status" value="6"/>
</dbReference>
<dbReference type="InterPro" id="IPR036179">
    <property type="entry name" value="Ig-like_dom_sf"/>
</dbReference>
<dbReference type="FunFam" id="2.60.40.10:FF:000100">
    <property type="entry name" value="Neuronal cell adhesion molecule a"/>
    <property type="match status" value="1"/>
</dbReference>
<evidence type="ECO:0000256" key="8">
    <source>
        <dbReference type="ARBA" id="ARBA00022889"/>
    </source>
</evidence>
<comment type="subunit">
    <text evidence="16">Interacts with SHTN1; the interaction occurs in axonal growth cones. Interacts with isoform 2 of BSG.</text>
</comment>
<dbReference type="PANTHER" id="PTHR44170:SF12">
    <property type="entry name" value="NEUROFASCIN"/>
    <property type="match status" value="1"/>
</dbReference>
<evidence type="ECO:0000256" key="10">
    <source>
        <dbReference type="ARBA" id="ARBA00023136"/>
    </source>
</evidence>
<comment type="function">
    <text evidence="15">Neural cell adhesion molecule involved in the dynamics of cell adhesion and in the generation of transmembrane signals at tyrosine kinase receptors. During brain development, critical in multiple processes, including neuronal migration, axonal growth and fasciculation, and synaptogenesis. In the mature brain, plays a role in the dynamics of neuronal structure and function, including synaptic plasticity.</text>
</comment>
<dbReference type="InterPro" id="IPR003599">
    <property type="entry name" value="Ig_sub"/>
</dbReference>
<evidence type="ECO:0000256" key="9">
    <source>
        <dbReference type="ARBA" id="ARBA00022989"/>
    </source>
</evidence>
<evidence type="ECO:0000256" key="2">
    <source>
        <dbReference type="ARBA" id="ARBA00004624"/>
    </source>
</evidence>
<reference evidence="22" key="3">
    <citation type="submission" date="2025-09" db="UniProtKB">
        <authorList>
            <consortium name="Ensembl"/>
        </authorList>
    </citation>
    <scope>IDENTIFICATION</scope>
</reference>
<keyword evidence="14" id="KW-0393">Immunoglobulin domain</keyword>
<feature type="domain" description="Ig-like" evidence="20">
    <location>
        <begin position="393"/>
        <end position="475"/>
    </location>
</feature>
<dbReference type="SMART" id="SM00408">
    <property type="entry name" value="IGc2"/>
    <property type="match status" value="4"/>
</dbReference>
<dbReference type="FunFam" id="2.60.40.10:FF:000347">
    <property type="entry name" value="Neuronal cell adhesion molecule"/>
    <property type="match status" value="1"/>
</dbReference>
<dbReference type="Pfam" id="PF13927">
    <property type="entry name" value="Ig_3"/>
    <property type="match status" value="2"/>
</dbReference>
<reference evidence="22" key="2">
    <citation type="submission" date="2025-08" db="UniProtKB">
        <authorList>
            <consortium name="Ensembl"/>
        </authorList>
    </citation>
    <scope>IDENTIFICATION</scope>
</reference>
<feature type="domain" description="Ig-like" evidence="20">
    <location>
        <begin position="85"/>
        <end position="172"/>
    </location>
</feature>
<keyword evidence="11" id="KW-1015">Disulfide bond</keyword>
<dbReference type="GeneTree" id="ENSGT00940000157024"/>
<keyword evidence="12" id="KW-0325">Glycoprotein</keyword>
<evidence type="ECO:0000256" key="7">
    <source>
        <dbReference type="ARBA" id="ARBA00022737"/>
    </source>
</evidence>
<evidence type="ECO:0000256" key="13">
    <source>
        <dbReference type="ARBA" id="ARBA00023273"/>
    </source>
</evidence>
<keyword evidence="8" id="KW-0130">Cell adhesion</keyword>
<dbReference type="FunFam" id="2.60.40.10:FF:000057">
    <property type="entry name" value="neural cell adhesion molecule L1"/>
    <property type="match status" value="1"/>
</dbReference>
<organism evidence="22 23">
    <name type="scientific">Lates calcarifer</name>
    <name type="common">Barramundi</name>
    <name type="synonym">Holocentrus calcarifer</name>
    <dbReference type="NCBI Taxonomy" id="8187"/>
    <lineage>
        <taxon>Eukaryota</taxon>
        <taxon>Metazoa</taxon>
        <taxon>Chordata</taxon>
        <taxon>Craniata</taxon>
        <taxon>Vertebrata</taxon>
        <taxon>Euteleostomi</taxon>
        <taxon>Actinopterygii</taxon>
        <taxon>Neopterygii</taxon>
        <taxon>Teleostei</taxon>
        <taxon>Neoteleostei</taxon>
        <taxon>Acanthomorphata</taxon>
        <taxon>Carangaria</taxon>
        <taxon>Carangaria incertae sedis</taxon>
        <taxon>Centropomidae</taxon>
        <taxon>Lates</taxon>
    </lineage>
</organism>
<dbReference type="GO" id="GO:0007411">
    <property type="term" value="P:axon guidance"/>
    <property type="evidence" value="ECO:0007669"/>
    <property type="project" value="TreeGrafter"/>
</dbReference>
<dbReference type="SMART" id="SM00409">
    <property type="entry name" value="IG"/>
    <property type="match status" value="5"/>
</dbReference>
<keyword evidence="6" id="KW-0732">Signal</keyword>
<dbReference type="GO" id="GO:0098632">
    <property type="term" value="F:cell-cell adhesion mediator activity"/>
    <property type="evidence" value="ECO:0007669"/>
    <property type="project" value="TreeGrafter"/>
</dbReference>
<evidence type="ECO:0000256" key="3">
    <source>
        <dbReference type="ARBA" id="ARBA00008588"/>
    </source>
</evidence>
<protein>
    <recommendedName>
        <fullName evidence="17">Neural cell adhesion molecule L1</fullName>
    </recommendedName>
</protein>
<dbReference type="InterPro" id="IPR003598">
    <property type="entry name" value="Ig_sub2"/>
</dbReference>
<feature type="domain" description="Fibronectin type-III" evidence="21">
    <location>
        <begin position="680"/>
        <end position="773"/>
    </location>
</feature>
<feature type="compositionally biased region" description="Basic and acidic residues" evidence="18">
    <location>
        <begin position="1170"/>
        <end position="1179"/>
    </location>
</feature>
<dbReference type="GO" id="GO:0030426">
    <property type="term" value="C:growth cone"/>
    <property type="evidence" value="ECO:0007669"/>
    <property type="project" value="UniProtKB-SubCell"/>
</dbReference>
<dbReference type="PROSITE" id="PS50835">
    <property type="entry name" value="IG_LIKE"/>
    <property type="match status" value="6"/>
</dbReference>
<keyword evidence="9 19" id="KW-1133">Transmembrane helix</keyword>
<keyword evidence="13" id="KW-0966">Cell projection</keyword>
<dbReference type="PANTHER" id="PTHR44170">
    <property type="entry name" value="PROTEIN SIDEKICK"/>
    <property type="match status" value="1"/>
</dbReference>
<sequence length="1248" mass="138963">VKSLIKSQIHEQIKFSWRRNGKFFNIVKDPRVTMRKRSGTLEIGFRSGGRPEDYEGEYQCFASNDHGVALSNKILLRVSKAPLWPKEVLEPVVVTEGSPLVLPCNPPPGLPPPFTFWMNSAMTPIPQDKRVSMGLNGDLYFSNVIAQDAYTDYSCNARFLFTHTIQQKNPFTLKVQTKEPYNDTSYNATDPYGGRKVAESTPTFLSPSGSESSKMVLRDEQLLLECIAAGLPTPAIKWFKKGGDLPAQKVKLENFNKTLKIVSVSEEDAGVYVCMANNHLGSIRHSIFVQVKAAPYWLDKPTDLVLAPDENGRLVCRANGNPKPNIQWLINGQPIDSSPPNMNREVLGDTIIFRSVQMGSSAVYQCNASNQHGYLLANAFVSVLDMPPRMLGPKNQLIKVIENNRTFLDCPFFGSPLPELRWFKNGQGSGLDGGQYRVYINGTLEIKRARAEDEGTYTCVANSILGKAENQVRLEVKEPTRIVRAPEHQSAIRGSTVRFDCKVKSDPSLPVTVAWTKDDKPLNHGWRLKKDDESLTIPNVNEGDEGAYTCTVKSEIDQDSASARLTIITPLNHLKYRPDPPMDLDLSDPAARSVRLTWIPGNDHRSPITEFLVQFEEDRWEPGRWRNLSTYPGDLNSVILQLAPFVNYQFRVIAINSVGQSQPSRPSPRYKTTGAAPDAIPRGLRGWGSKKDNMEITWEPLLDLERNGANLHYCVWWRRKDTGEEWSNVTTVGSKHIVQNTETYVPYEIKIQAINNVGSGPESNVVIGYSGEDEPTDAPTDLRVSKVDINKTYIHWKPVDPNSVRGEFKEYRLYYWRESSLVPGLVVSKEKKTKGFYSTMAEPSGILSDLVPYSKYKMFMVVANSRFEGPRSNTVEFTTKEGVPDAPRFFRINRRSFDTIYLEWDKPLEPNGILIGYRLKYQIGENNCLSSHINGSREGREQLATFLPNATDFTLRLPDRSTRYKFYLSALTQVGAGEVYAEESPHFTNEVELTDASVASPFTPTPPPLATLPPTAIAPTTISTSTSTTPTTTTSTTTTTPSTTTTTATEATTTTTTPVVVITKRTDQNVLGTYSLTHHGPDNTHCFHSSLLSLAPPCVCVLCMSPAYIDQVDIATQGWFIGLMCAIALIILILLIVCFIKRSRGGKYPVRDKKDLPLDPVDQNNQDGSFDYHSDEDNKPLQGSQTSLDGNVKESDDSLVDYGEGGDGQFNEDGSFIGQYTVKKDKDETEGNESSEATSPVNAIYSLA</sequence>
<accession>A0A4W6E619</accession>
<dbReference type="Pfam" id="PF13882">
    <property type="entry name" value="Bravo_FIGEY"/>
    <property type="match status" value="1"/>
</dbReference>
<feature type="region of interest" description="Disordered" evidence="18">
    <location>
        <begin position="660"/>
        <end position="686"/>
    </location>
</feature>
<dbReference type="InterPro" id="IPR026966">
    <property type="entry name" value="Neurofascin/L1/NrCAM_C"/>
</dbReference>
<dbReference type="SUPFAM" id="SSF49265">
    <property type="entry name" value="Fibronectin type III"/>
    <property type="match status" value="2"/>
</dbReference>
<keyword evidence="7" id="KW-0677">Repeat</keyword>
<dbReference type="FunFam" id="2.60.40.10:FF:000238">
    <property type="entry name" value="Neuronal cell adhesion molecule"/>
    <property type="match status" value="1"/>
</dbReference>
<evidence type="ECO:0000256" key="16">
    <source>
        <dbReference type="ARBA" id="ARBA00063896"/>
    </source>
</evidence>
<reference evidence="23" key="1">
    <citation type="submission" date="2015-09" db="EMBL/GenBank/DDBJ databases">
        <authorList>
            <person name="Sai Rama Sridatta P."/>
        </authorList>
    </citation>
    <scope>NUCLEOTIDE SEQUENCE [LARGE SCALE GENOMIC DNA]</scope>
</reference>
<dbReference type="Proteomes" id="UP000314980">
    <property type="component" value="Unassembled WGS sequence"/>
</dbReference>
<dbReference type="InterPro" id="IPR013098">
    <property type="entry name" value="Ig_I-set"/>
</dbReference>
<dbReference type="CDD" id="cd00063">
    <property type="entry name" value="FN3"/>
    <property type="match status" value="4"/>
</dbReference>
<keyword evidence="10 19" id="KW-0472">Membrane</keyword>
<comment type="subcellular location">
    <subcellularLocation>
        <location evidence="1">Cell membrane</location>
        <topology evidence="1">Single-pass type I membrane protein</topology>
    </subcellularLocation>
    <subcellularLocation>
        <location evidence="2">Cell projection</location>
        <location evidence="2">Growth cone</location>
    </subcellularLocation>
</comment>
<feature type="domain" description="Fibronectin type-III" evidence="21">
    <location>
        <begin position="778"/>
        <end position="882"/>
    </location>
</feature>
<feature type="domain" description="Fibronectin type-III" evidence="21">
    <location>
        <begin position="886"/>
        <end position="991"/>
    </location>
</feature>
<gene>
    <name evidence="22" type="primary">NFASC</name>
</gene>
<dbReference type="GO" id="GO:0005886">
    <property type="term" value="C:plasma membrane"/>
    <property type="evidence" value="ECO:0007669"/>
    <property type="project" value="UniProtKB-SubCell"/>
</dbReference>
<feature type="domain" description="Ig-like" evidence="20">
    <location>
        <begin position="295"/>
        <end position="382"/>
    </location>
</feature>
<evidence type="ECO:0000256" key="11">
    <source>
        <dbReference type="ARBA" id="ARBA00023157"/>
    </source>
</evidence>
<dbReference type="Pfam" id="PF00041">
    <property type="entry name" value="fn3"/>
    <property type="match status" value="3"/>
</dbReference>
<feature type="domain" description="Ig-like" evidence="20">
    <location>
        <begin position="479"/>
        <end position="566"/>
    </location>
</feature>
<evidence type="ECO:0000256" key="14">
    <source>
        <dbReference type="ARBA" id="ARBA00023319"/>
    </source>
</evidence>
<dbReference type="Ensembl" id="ENSLCAT00010034234.1">
    <property type="protein sequence ID" value="ENSLCAP00010033440.1"/>
    <property type="gene ID" value="ENSLCAG00010013501.1"/>
</dbReference>
<dbReference type="Gene3D" id="2.60.40.10">
    <property type="entry name" value="Immunoglobulins"/>
    <property type="match status" value="10"/>
</dbReference>
<keyword evidence="5 19" id="KW-0812">Transmembrane</keyword>
<evidence type="ECO:0000259" key="20">
    <source>
        <dbReference type="PROSITE" id="PS50835"/>
    </source>
</evidence>
<dbReference type="InterPro" id="IPR007110">
    <property type="entry name" value="Ig-like_dom"/>
</dbReference>
<dbReference type="PROSITE" id="PS50853">
    <property type="entry name" value="FN3"/>
    <property type="match status" value="4"/>
</dbReference>
<dbReference type="GO" id="GO:0009986">
    <property type="term" value="C:cell surface"/>
    <property type="evidence" value="ECO:0007669"/>
    <property type="project" value="UniProtKB-ARBA"/>
</dbReference>
<dbReference type="FunFam" id="2.60.40.10:FF:000038">
    <property type="entry name" value="Neuronal cell adhesion molecule"/>
    <property type="match status" value="1"/>
</dbReference>
<dbReference type="GO" id="GO:0007420">
    <property type="term" value="P:brain development"/>
    <property type="evidence" value="ECO:0007669"/>
    <property type="project" value="TreeGrafter"/>
</dbReference>
<feature type="domain" description="Ig-like" evidence="20">
    <location>
        <begin position="1"/>
        <end position="71"/>
    </location>
</feature>
<comment type="similarity">
    <text evidence="3">Belongs to the immunoglobulin superfamily. L1/neurofascin/NgCAM family.</text>
</comment>
<feature type="domain" description="Ig-like" evidence="20">
    <location>
        <begin position="202"/>
        <end position="290"/>
    </location>
</feature>
<evidence type="ECO:0000313" key="23">
    <source>
        <dbReference type="Proteomes" id="UP000314980"/>
    </source>
</evidence>
<evidence type="ECO:0000256" key="19">
    <source>
        <dbReference type="SAM" id="Phobius"/>
    </source>
</evidence>
<evidence type="ECO:0000256" key="1">
    <source>
        <dbReference type="ARBA" id="ARBA00004251"/>
    </source>
</evidence>
<name>A0A4W6E619_LATCA</name>
<evidence type="ECO:0000256" key="15">
    <source>
        <dbReference type="ARBA" id="ARBA00060042"/>
    </source>
</evidence>
<keyword evidence="23" id="KW-1185">Reference proteome</keyword>
<dbReference type="SMART" id="SM00060">
    <property type="entry name" value="FN3"/>
    <property type="match status" value="4"/>
</dbReference>
<evidence type="ECO:0000256" key="18">
    <source>
        <dbReference type="SAM" id="MobiDB-lite"/>
    </source>
</evidence>
<dbReference type="AlphaFoldDB" id="A0A4W6E619"/>
<dbReference type="Pfam" id="PF07679">
    <property type="entry name" value="I-set"/>
    <property type="match status" value="2"/>
</dbReference>
<feature type="domain" description="Fibronectin type-III" evidence="21">
    <location>
        <begin position="580"/>
        <end position="675"/>
    </location>
</feature>
<feature type="region of interest" description="Disordered" evidence="18">
    <location>
        <begin position="1151"/>
        <end position="1248"/>
    </location>
</feature>
<evidence type="ECO:0000256" key="12">
    <source>
        <dbReference type="ARBA" id="ARBA00023180"/>
    </source>
</evidence>
<dbReference type="InterPro" id="IPR003961">
    <property type="entry name" value="FN3_dom"/>
</dbReference>